<keyword evidence="5 9" id="KW-0812">Transmembrane</keyword>
<reference evidence="11 12" key="1">
    <citation type="submission" date="2019-07" db="EMBL/GenBank/DDBJ databases">
        <title>Whole genome shotgun sequence of Kocuria turfanensis NBRC 107627.</title>
        <authorList>
            <person name="Hosoyama A."/>
            <person name="Uohara A."/>
            <person name="Ohji S."/>
            <person name="Ichikawa N."/>
        </authorList>
    </citation>
    <scope>NUCLEOTIDE SEQUENCE [LARGE SCALE GENOMIC DNA]</scope>
    <source>
        <strain evidence="11 12">NBRC 107627</strain>
    </source>
</reference>
<dbReference type="PANTHER" id="PTHR33908">
    <property type="entry name" value="MANNOSYLTRANSFERASE YKCB-RELATED"/>
    <property type="match status" value="1"/>
</dbReference>
<dbReference type="GO" id="GO:0009103">
    <property type="term" value="P:lipopolysaccharide biosynthetic process"/>
    <property type="evidence" value="ECO:0007669"/>
    <property type="project" value="UniProtKB-ARBA"/>
</dbReference>
<evidence type="ECO:0000256" key="3">
    <source>
        <dbReference type="ARBA" id="ARBA00022676"/>
    </source>
</evidence>
<feature type="transmembrane region" description="Helical" evidence="9">
    <location>
        <begin position="392"/>
        <end position="411"/>
    </location>
</feature>
<proteinExistence type="predicted"/>
<feature type="transmembrane region" description="Helical" evidence="9">
    <location>
        <begin position="146"/>
        <end position="165"/>
    </location>
</feature>
<keyword evidence="3" id="KW-0328">Glycosyltransferase</keyword>
<dbReference type="STRING" id="388357.GCA_001580365_03272"/>
<comment type="caution">
    <text evidence="11">The sequence shown here is derived from an EMBL/GenBank/DDBJ whole genome shotgun (WGS) entry which is preliminary data.</text>
</comment>
<feature type="transmembrane region" description="Helical" evidence="9">
    <location>
        <begin position="201"/>
        <end position="227"/>
    </location>
</feature>
<evidence type="ECO:0000256" key="1">
    <source>
        <dbReference type="ARBA" id="ARBA00004651"/>
    </source>
</evidence>
<dbReference type="EMBL" id="BJZS01000022">
    <property type="protein sequence ID" value="GEO94631.1"/>
    <property type="molecule type" value="Genomic_DNA"/>
</dbReference>
<sequence length="532" mass="57528">MNTITAPLRAPKSHAPTAGSSPAEPEHRGFLRGIPEAWYDRVILAVLGTTAAVLSVWNVNGATGYQDDEGTYTTQAFSVLGGELAPYAYGYDHPPLGWVMLGALVWIPDLLGLGGGTDIGAARYAMAPFFVATALLVYLIARRLRIRRPVAALTVLLLVLSPLSLTIGRQVYLDNIGTPWLLLAFYLALSHRDALWHHVGAGAFFAVAVLSKETLAIFGPALMVALLNRPSWSNRAFSLVGFLTVGGLVLGFYPLLALLRAELVSGPDHLSLQDGLAYQFLNRSGSGSAWEAGSGRAELLEGWLYFDTYLITAGIIAALICLARRRTVWIPVAIASFSVPVVIGNGYLPAMYIIGVVPFLALAVGAGLNALLDALEQLTTTLPAGRRTAFRLLAAGGVAVVLLQTAVPHWWSQDRDLLGRQVNGDWASALEWVEENVPRDETVLVPYSLWQDLNPDGTRSPWTVVATEKADLDPQFLLEHPEGWTAIDWVVQGPDTDTNIEIHDLTMAGEALENSVPVQTFGEWSVHRVRTG</sequence>
<dbReference type="AlphaFoldDB" id="A0A512IAB4"/>
<feature type="transmembrane region" description="Helical" evidence="9">
    <location>
        <begin position="350"/>
        <end position="372"/>
    </location>
</feature>
<feature type="domain" description="Glycosyltransferase RgtA/B/C/D-like" evidence="10">
    <location>
        <begin position="118"/>
        <end position="242"/>
    </location>
</feature>
<accession>A0A512IAB4</accession>
<dbReference type="PANTHER" id="PTHR33908:SF11">
    <property type="entry name" value="MEMBRANE PROTEIN"/>
    <property type="match status" value="1"/>
</dbReference>
<feature type="transmembrane region" description="Helical" evidence="9">
    <location>
        <begin position="38"/>
        <end position="57"/>
    </location>
</feature>
<dbReference type="GO" id="GO:0005886">
    <property type="term" value="C:plasma membrane"/>
    <property type="evidence" value="ECO:0007669"/>
    <property type="project" value="UniProtKB-SubCell"/>
</dbReference>
<dbReference type="RefSeq" id="WP_062736634.1">
    <property type="nucleotide sequence ID" value="NZ_BJZS01000022.1"/>
</dbReference>
<feature type="transmembrane region" description="Helical" evidence="9">
    <location>
        <begin position="121"/>
        <end position="140"/>
    </location>
</feature>
<evidence type="ECO:0000313" key="11">
    <source>
        <dbReference type="EMBL" id="GEO94631.1"/>
    </source>
</evidence>
<evidence type="ECO:0000256" key="4">
    <source>
        <dbReference type="ARBA" id="ARBA00022679"/>
    </source>
</evidence>
<evidence type="ECO:0000313" key="12">
    <source>
        <dbReference type="Proteomes" id="UP000321103"/>
    </source>
</evidence>
<dbReference type="Pfam" id="PF13231">
    <property type="entry name" value="PMT_2"/>
    <property type="match status" value="1"/>
</dbReference>
<evidence type="ECO:0000259" key="10">
    <source>
        <dbReference type="Pfam" id="PF13231"/>
    </source>
</evidence>
<protein>
    <recommendedName>
        <fullName evidence="10">Glycosyltransferase RgtA/B/C/D-like domain-containing protein</fullName>
    </recommendedName>
</protein>
<evidence type="ECO:0000256" key="5">
    <source>
        <dbReference type="ARBA" id="ARBA00022692"/>
    </source>
</evidence>
<feature type="transmembrane region" description="Helical" evidence="9">
    <location>
        <begin position="239"/>
        <end position="259"/>
    </location>
</feature>
<dbReference type="InterPro" id="IPR038731">
    <property type="entry name" value="RgtA/B/C-like"/>
</dbReference>
<gene>
    <name evidence="11" type="ORF">KTU01_07540</name>
</gene>
<name>A0A512IAB4_9MICC</name>
<feature type="transmembrane region" description="Helical" evidence="9">
    <location>
        <begin position="303"/>
        <end position="321"/>
    </location>
</feature>
<keyword evidence="6 9" id="KW-1133">Transmembrane helix</keyword>
<dbReference type="GO" id="GO:0016763">
    <property type="term" value="F:pentosyltransferase activity"/>
    <property type="evidence" value="ECO:0007669"/>
    <property type="project" value="TreeGrafter"/>
</dbReference>
<evidence type="ECO:0000256" key="9">
    <source>
        <dbReference type="SAM" id="Phobius"/>
    </source>
</evidence>
<keyword evidence="2" id="KW-1003">Cell membrane</keyword>
<keyword evidence="12" id="KW-1185">Reference proteome</keyword>
<evidence type="ECO:0000256" key="6">
    <source>
        <dbReference type="ARBA" id="ARBA00022989"/>
    </source>
</evidence>
<evidence type="ECO:0000256" key="2">
    <source>
        <dbReference type="ARBA" id="ARBA00022475"/>
    </source>
</evidence>
<evidence type="ECO:0000256" key="7">
    <source>
        <dbReference type="ARBA" id="ARBA00023136"/>
    </source>
</evidence>
<feature type="region of interest" description="Disordered" evidence="8">
    <location>
        <begin position="1"/>
        <end position="26"/>
    </location>
</feature>
<evidence type="ECO:0000256" key="8">
    <source>
        <dbReference type="SAM" id="MobiDB-lite"/>
    </source>
</evidence>
<feature type="transmembrane region" description="Helical" evidence="9">
    <location>
        <begin position="328"/>
        <end position="344"/>
    </location>
</feature>
<comment type="subcellular location">
    <subcellularLocation>
        <location evidence="1">Cell membrane</location>
        <topology evidence="1">Multi-pass membrane protein</topology>
    </subcellularLocation>
</comment>
<keyword evidence="4" id="KW-0808">Transferase</keyword>
<keyword evidence="7 9" id="KW-0472">Membrane</keyword>
<dbReference type="InterPro" id="IPR050297">
    <property type="entry name" value="LipidA_mod_glycosyltrf_83"/>
</dbReference>
<dbReference type="Proteomes" id="UP000321103">
    <property type="component" value="Unassembled WGS sequence"/>
</dbReference>
<organism evidence="11 12">
    <name type="scientific">Kocuria turfanensis</name>
    <dbReference type="NCBI Taxonomy" id="388357"/>
    <lineage>
        <taxon>Bacteria</taxon>
        <taxon>Bacillati</taxon>
        <taxon>Actinomycetota</taxon>
        <taxon>Actinomycetes</taxon>
        <taxon>Micrococcales</taxon>
        <taxon>Micrococcaceae</taxon>
        <taxon>Kocuria</taxon>
    </lineage>
</organism>